<dbReference type="Proteomes" id="UP000724149">
    <property type="component" value="Unassembled WGS sequence"/>
</dbReference>
<name>A0ABS2GQ93_9FIRM</name>
<comment type="caution">
    <text evidence="1">The sequence shown here is derived from an EMBL/GenBank/DDBJ whole genome shotgun (WGS) entry which is preliminary data.</text>
</comment>
<proteinExistence type="predicted"/>
<reference evidence="1 2" key="1">
    <citation type="journal article" date="2021" name="Sci. Rep.">
        <title>The distribution of antibiotic resistance genes in chicken gut microbiota commensals.</title>
        <authorList>
            <person name="Juricova H."/>
            <person name="Matiasovicova J."/>
            <person name="Kubasova T."/>
            <person name="Cejkova D."/>
            <person name="Rychlik I."/>
        </authorList>
    </citation>
    <scope>NUCLEOTIDE SEQUENCE [LARGE SCALE GENOMIC DNA]</scope>
    <source>
        <strain evidence="1 2">An564</strain>
    </source>
</reference>
<keyword evidence="2" id="KW-1185">Reference proteome</keyword>
<protein>
    <recommendedName>
        <fullName evidence="3">DUF5659 domain-containing protein</fullName>
    </recommendedName>
</protein>
<dbReference type="EMBL" id="JACSNR010000015">
    <property type="protein sequence ID" value="MBM6924276.1"/>
    <property type="molecule type" value="Genomic_DNA"/>
</dbReference>
<evidence type="ECO:0000313" key="1">
    <source>
        <dbReference type="EMBL" id="MBM6924276.1"/>
    </source>
</evidence>
<gene>
    <name evidence="1" type="ORF">H9X81_11335</name>
</gene>
<organism evidence="1 2">
    <name type="scientific">Hydrogenoanaerobacterium saccharovorans</name>
    <dbReference type="NCBI Taxonomy" id="474960"/>
    <lineage>
        <taxon>Bacteria</taxon>
        <taxon>Bacillati</taxon>
        <taxon>Bacillota</taxon>
        <taxon>Clostridia</taxon>
        <taxon>Eubacteriales</taxon>
        <taxon>Oscillospiraceae</taxon>
        <taxon>Hydrogenoanaerobacterium</taxon>
    </lineage>
</organism>
<dbReference type="RefSeq" id="WP_204722119.1">
    <property type="nucleotide sequence ID" value="NZ_JACSNR010000015.1"/>
</dbReference>
<evidence type="ECO:0000313" key="2">
    <source>
        <dbReference type="Proteomes" id="UP000724149"/>
    </source>
</evidence>
<evidence type="ECO:0008006" key="3">
    <source>
        <dbReference type="Google" id="ProtNLM"/>
    </source>
</evidence>
<sequence length="97" mass="10736">MKPTEHNEMENKALKEHLASAALQMLAEGTDYENLAGTTCRFGYLFQIDGHGLEALFQLVTDKGTTYFAAQGDQLLRLSINEALFEGLTATFLELHA</sequence>
<accession>A0ABS2GQ93</accession>